<dbReference type="GO" id="GO:0016747">
    <property type="term" value="F:acyltransferase activity, transferring groups other than amino-acyl groups"/>
    <property type="evidence" value="ECO:0007669"/>
    <property type="project" value="InterPro"/>
</dbReference>
<dbReference type="Proteomes" id="UP001196068">
    <property type="component" value="Unassembled WGS sequence"/>
</dbReference>
<sequence>MPDPNLLSLRRKPGFSDAALLRPASVVLVAEEGEPAVALLARNMAAGGFAGRLLAVGVAPDGFEAFGTIAALPAAPDLAVLCLPAAALEPAMVALAARGCFAAICPGAAPDLHGIAARTGVRAMGQGSFGLAIPSIGLNATLSHLAPRRGRLALVTQSSALARAVIDWAEAEKLGFSLIAGIGGNADIGFATVLDWLARDTATGAILLDIRRIREPRRFVSAARAAARTRPVVALRAGGRLFDASGIADAVMGAVLRRAGVLRVAGLEDLLAAAETLARIGPMSGTRPEGIAIVANGTGMAHLAADAILAGGGHLAPFAPASEAALSIALPQGVALRNPLILGPNASTRLGEAAVMLAGLPEVGTVIALHAPMPGENAGAIREALTAAARASRAAPILVGWAGQATGGSERAALADAGIAVFPTPEAAVRGSLHLAADRRNRAAAAELPAADILDVAPDRAVVARLVARLRAEGRRAMSEEEALMVLAAYGMPTVPGRGAQGVEEAAAAAQMLRYPVVLKAWAPELRHKTEKGGVVLNLASAEAVREAARAMARRIPALAGYLVQRQAAPGLELRLRLGDDAMFGPWIGFGRGGTAADIDPDEGIDLPPLNRTLALALMARTRGARLLDGYRDHAAKDRGAIADSLVRLAQLAVDFPEIETLSINPLLAGAEGVLALDAALTLRAPGERARLSIPPYPAGLASPWTAKDGNLLTIRPIRPEDAAALGDFFHGLSAEDIRRRFFSALKDLSPAMKARLTQIDYDREMALVATRPVPGGADAILGVARLIREPGSQRGEFSVVVAGALKGQGLARTLMTRILDWGRVEGLREAVGQVLAENAPMLAFMRALGFTIHHLPEEEGVVEARLTL</sequence>
<dbReference type="AlphaFoldDB" id="A0AAF1KMJ1"/>
<dbReference type="Gene3D" id="3.30.1490.20">
    <property type="entry name" value="ATP-grasp fold, A domain"/>
    <property type="match status" value="1"/>
</dbReference>
<dbReference type="Gene3D" id="3.40.50.720">
    <property type="entry name" value="NAD(P)-binding Rossmann-like Domain"/>
    <property type="match status" value="1"/>
</dbReference>
<dbReference type="PANTHER" id="PTHR43334:SF1">
    <property type="entry name" value="3-HYDROXYPROPIONATE--COA LIGASE [ADP-FORMING]"/>
    <property type="match status" value="1"/>
</dbReference>
<dbReference type="EMBL" id="JAAEDH010000001">
    <property type="protein sequence ID" value="MBR0653518.1"/>
    <property type="molecule type" value="Genomic_DNA"/>
</dbReference>
<evidence type="ECO:0000256" key="5">
    <source>
        <dbReference type="PROSITE-ProRule" id="PRU00409"/>
    </source>
</evidence>
<dbReference type="InterPro" id="IPR016181">
    <property type="entry name" value="Acyl_CoA_acyltransferase"/>
</dbReference>
<evidence type="ECO:0000256" key="2">
    <source>
        <dbReference type="ARBA" id="ARBA00022598"/>
    </source>
</evidence>
<dbReference type="SUPFAM" id="SSF55729">
    <property type="entry name" value="Acyl-CoA N-acyltransferases (Nat)"/>
    <property type="match status" value="1"/>
</dbReference>
<dbReference type="PANTHER" id="PTHR43334">
    <property type="entry name" value="ACETATE--COA LIGASE [ADP-FORMING]"/>
    <property type="match status" value="1"/>
</dbReference>
<keyword evidence="9" id="KW-1185">Reference proteome</keyword>
<dbReference type="RefSeq" id="WP_211872223.1">
    <property type="nucleotide sequence ID" value="NZ_JAAEDH010000001.1"/>
</dbReference>
<dbReference type="SUPFAM" id="SSF52210">
    <property type="entry name" value="Succinyl-CoA synthetase domains"/>
    <property type="match status" value="2"/>
</dbReference>
<keyword evidence="2" id="KW-0436">Ligase</keyword>
<dbReference type="Pfam" id="PF13607">
    <property type="entry name" value="Succ_CoA_lig"/>
    <property type="match status" value="1"/>
</dbReference>
<gene>
    <name evidence="8" type="ORF">GXW79_00345</name>
</gene>
<dbReference type="GO" id="GO:0005524">
    <property type="term" value="F:ATP binding"/>
    <property type="evidence" value="ECO:0007669"/>
    <property type="project" value="UniProtKB-UniRule"/>
</dbReference>
<accession>A0AAF1KMJ1</accession>
<evidence type="ECO:0000313" key="8">
    <source>
        <dbReference type="EMBL" id="MBR0653518.1"/>
    </source>
</evidence>
<dbReference type="Gene3D" id="3.40.630.30">
    <property type="match status" value="1"/>
</dbReference>
<dbReference type="GO" id="GO:0016874">
    <property type="term" value="F:ligase activity"/>
    <property type="evidence" value="ECO:0007669"/>
    <property type="project" value="UniProtKB-KW"/>
</dbReference>
<dbReference type="SUPFAM" id="SSF51735">
    <property type="entry name" value="NAD(P)-binding Rossmann-fold domains"/>
    <property type="match status" value="1"/>
</dbReference>
<keyword evidence="4 5" id="KW-0067">ATP-binding</keyword>
<dbReference type="InterPro" id="IPR011761">
    <property type="entry name" value="ATP-grasp"/>
</dbReference>
<dbReference type="Gene3D" id="3.30.470.20">
    <property type="entry name" value="ATP-grasp fold, B domain"/>
    <property type="match status" value="1"/>
</dbReference>
<evidence type="ECO:0000256" key="3">
    <source>
        <dbReference type="ARBA" id="ARBA00022741"/>
    </source>
</evidence>
<dbReference type="InterPro" id="IPR013815">
    <property type="entry name" value="ATP_grasp_subdomain_1"/>
</dbReference>
<dbReference type="GO" id="GO:0046872">
    <property type="term" value="F:metal ion binding"/>
    <property type="evidence" value="ECO:0007669"/>
    <property type="project" value="InterPro"/>
</dbReference>
<dbReference type="InterPro" id="IPR051538">
    <property type="entry name" value="Acyl-CoA_Synth/Transferase"/>
</dbReference>
<dbReference type="Pfam" id="PF13549">
    <property type="entry name" value="ATP-grasp_5"/>
    <property type="match status" value="1"/>
</dbReference>
<keyword evidence="1" id="KW-0816">Tricarboxylic acid cycle</keyword>
<name>A0AAF1KMJ1_9PROT</name>
<reference evidence="8" key="2">
    <citation type="journal article" date="2021" name="Syst. Appl. Microbiol.">
        <title>Roseomonas hellenica sp. nov., isolated from roots of wild-growing Alkanna tinctoria.</title>
        <authorList>
            <person name="Rat A."/>
            <person name="Naranjo H.D."/>
            <person name="Lebbe L."/>
            <person name="Cnockaert M."/>
            <person name="Krigas N."/>
            <person name="Grigoriadou K."/>
            <person name="Maloupa E."/>
            <person name="Willems A."/>
        </authorList>
    </citation>
    <scope>NUCLEOTIDE SEQUENCE</scope>
    <source>
        <strain evidence="8">LMG 28251</strain>
    </source>
</reference>
<dbReference type="InterPro" id="IPR032875">
    <property type="entry name" value="Succ_CoA_lig_flav_dom"/>
</dbReference>
<evidence type="ECO:0000259" key="7">
    <source>
        <dbReference type="PROSITE" id="PS51186"/>
    </source>
</evidence>
<dbReference type="SUPFAM" id="SSF56059">
    <property type="entry name" value="Glutathione synthetase ATP-binding domain-like"/>
    <property type="match status" value="1"/>
</dbReference>
<protein>
    <submittedName>
        <fullName evidence="8">GNAT family N-acetyltransferase</fullName>
    </submittedName>
</protein>
<evidence type="ECO:0000256" key="1">
    <source>
        <dbReference type="ARBA" id="ARBA00022532"/>
    </source>
</evidence>
<feature type="domain" description="ATP-grasp" evidence="6">
    <location>
        <begin position="484"/>
        <end position="521"/>
    </location>
</feature>
<evidence type="ECO:0000256" key="4">
    <source>
        <dbReference type="ARBA" id="ARBA00022840"/>
    </source>
</evidence>
<dbReference type="PROSITE" id="PS51186">
    <property type="entry name" value="GNAT"/>
    <property type="match status" value="1"/>
</dbReference>
<dbReference type="GO" id="GO:0006099">
    <property type="term" value="P:tricarboxylic acid cycle"/>
    <property type="evidence" value="ECO:0007669"/>
    <property type="project" value="UniProtKB-KW"/>
</dbReference>
<dbReference type="PROSITE" id="PS50975">
    <property type="entry name" value="ATP_GRASP"/>
    <property type="match status" value="1"/>
</dbReference>
<dbReference type="InterPro" id="IPR003781">
    <property type="entry name" value="CoA-bd"/>
</dbReference>
<dbReference type="InterPro" id="IPR036291">
    <property type="entry name" value="NAD(P)-bd_dom_sf"/>
</dbReference>
<dbReference type="Gene3D" id="3.40.50.261">
    <property type="entry name" value="Succinyl-CoA synthetase domains"/>
    <property type="match status" value="2"/>
</dbReference>
<evidence type="ECO:0000259" key="6">
    <source>
        <dbReference type="PROSITE" id="PS50975"/>
    </source>
</evidence>
<reference evidence="8" key="1">
    <citation type="submission" date="2020-01" db="EMBL/GenBank/DDBJ databases">
        <authorList>
            <person name="Rat A."/>
        </authorList>
    </citation>
    <scope>NUCLEOTIDE SEQUENCE</scope>
    <source>
        <strain evidence="8">LMG 28251</strain>
    </source>
</reference>
<dbReference type="Pfam" id="PF13302">
    <property type="entry name" value="Acetyltransf_3"/>
    <property type="match status" value="1"/>
</dbReference>
<feature type="domain" description="N-acetyltransferase" evidence="7">
    <location>
        <begin position="713"/>
        <end position="869"/>
    </location>
</feature>
<organism evidence="8 9">
    <name type="scientific">Plastoroseomonas arctica</name>
    <dbReference type="NCBI Taxonomy" id="1509237"/>
    <lineage>
        <taxon>Bacteria</taxon>
        <taxon>Pseudomonadati</taxon>
        <taxon>Pseudomonadota</taxon>
        <taxon>Alphaproteobacteria</taxon>
        <taxon>Acetobacterales</taxon>
        <taxon>Acetobacteraceae</taxon>
        <taxon>Plastoroseomonas</taxon>
    </lineage>
</organism>
<proteinExistence type="predicted"/>
<evidence type="ECO:0000313" key="9">
    <source>
        <dbReference type="Proteomes" id="UP001196068"/>
    </source>
</evidence>
<comment type="caution">
    <text evidence="8">The sequence shown here is derived from an EMBL/GenBank/DDBJ whole genome shotgun (WGS) entry which is preliminary data.</text>
</comment>
<keyword evidence="3 5" id="KW-0547">Nucleotide-binding</keyword>
<dbReference type="SMART" id="SM00881">
    <property type="entry name" value="CoA_binding"/>
    <property type="match status" value="1"/>
</dbReference>
<dbReference type="InterPro" id="IPR000182">
    <property type="entry name" value="GNAT_dom"/>
</dbReference>
<dbReference type="InterPro" id="IPR016102">
    <property type="entry name" value="Succinyl-CoA_synth-like"/>
</dbReference>